<name>A0A7S4E5W8_9STRA</name>
<dbReference type="AlphaFoldDB" id="A0A7S4E5W8"/>
<organism evidence="1">
    <name type="scientific">Pelagomonas calceolata</name>
    <dbReference type="NCBI Taxonomy" id="35677"/>
    <lineage>
        <taxon>Eukaryota</taxon>
        <taxon>Sar</taxon>
        <taxon>Stramenopiles</taxon>
        <taxon>Ochrophyta</taxon>
        <taxon>Pelagophyceae</taxon>
        <taxon>Pelagomonadales</taxon>
        <taxon>Pelagomonadaceae</taxon>
        <taxon>Pelagomonas</taxon>
    </lineage>
</organism>
<evidence type="ECO:0000313" key="1">
    <source>
        <dbReference type="EMBL" id="CAE0692500.1"/>
    </source>
</evidence>
<proteinExistence type="predicted"/>
<dbReference type="EMBL" id="HBIW01009301">
    <property type="protein sequence ID" value="CAE0692500.1"/>
    <property type="molecule type" value="Transcribed_RNA"/>
</dbReference>
<gene>
    <name evidence="1" type="ORF">PCAL00307_LOCUS7936</name>
</gene>
<reference evidence="1" key="1">
    <citation type="submission" date="2021-01" db="EMBL/GenBank/DDBJ databases">
        <authorList>
            <person name="Corre E."/>
            <person name="Pelletier E."/>
            <person name="Niang G."/>
            <person name="Scheremetjew M."/>
            <person name="Finn R."/>
            <person name="Kale V."/>
            <person name="Holt S."/>
            <person name="Cochrane G."/>
            <person name="Meng A."/>
            <person name="Brown T."/>
            <person name="Cohen L."/>
        </authorList>
    </citation>
    <scope>NUCLEOTIDE SEQUENCE</scope>
    <source>
        <strain evidence="1">CCMP1756</strain>
    </source>
</reference>
<accession>A0A7S4E5W8</accession>
<sequence length="255" mass="27773">MSTRSTQVNDRMGLMQQVAAFQESICRKADYDALAKRQIDEIWSSVSMKDDDLTKLVDIYAGDHLLEEEASSKPLDLDALQKELQKENVDSNNLDEQGLARLSRDVVGVSIEDARGASPHKPAIKASKRGEAKVVKAADGNSLRREKWVLERPKPVDVDDSLAVVVEFGDGTAERIVGKQLNLPSLLVPPPPKKQWRQVGAVAEGLTAQLLCVRDEVAGAEKATYFVEAAFVSTPVSVVGDFRAPPPDSSQIGIL</sequence>
<protein>
    <submittedName>
        <fullName evidence="1">Uncharacterized protein</fullName>
    </submittedName>
</protein>